<evidence type="ECO:0000256" key="1">
    <source>
        <dbReference type="ARBA" id="ARBA00004442"/>
    </source>
</evidence>
<feature type="domain" description="SusD-like N-terminal" evidence="8">
    <location>
        <begin position="87"/>
        <end position="225"/>
    </location>
</feature>
<evidence type="ECO:0000259" key="7">
    <source>
        <dbReference type="Pfam" id="PF07980"/>
    </source>
</evidence>
<evidence type="ECO:0000256" key="2">
    <source>
        <dbReference type="ARBA" id="ARBA00006275"/>
    </source>
</evidence>
<evidence type="ECO:0000313" key="9">
    <source>
        <dbReference type="EMBL" id="SNZ01750.1"/>
    </source>
</evidence>
<keyword evidence="4" id="KW-0472">Membrane</keyword>
<dbReference type="Gene3D" id="1.25.40.390">
    <property type="match status" value="1"/>
</dbReference>
<dbReference type="InterPro" id="IPR011990">
    <property type="entry name" value="TPR-like_helical_dom_sf"/>
</dbReference>
<evidence type="ECO:0000256" key="6">
    <source>
        <dbReference type="SAM" id="SignalP"/>
    </source>
</evidence>
<dbReference type="OrthoDB" id="5694214at2"/>
<dbReference type="Pfam" id="PF14322">
    <property type="entry name" value="SusD-like_3"/>
    <property type="match status" value="1"/>
</dbReference>
<evidence type="ECO:0000256" key="4">
    <source>
        <dbReference type="ARBA" id="ARBA00023136"/>
    </source>
</evidence>
<name>A0A285MX28_9FLAO</name>
<dbReference type="Proteomes" id="UP000219048">
    <property type="component" value="Unassembled WGS sequence"/>
</dbReference>
<feature type="signal peptide" evidence="6">
    <location>
        <begin position="1"/>
        <end position="21"/>
    </location>
</feature>
<evidence type="ECO:0000256" key="3">
    <source>
        <dbReference type="ARBA" id="ARBA00022729"/>
    </source>
</evidence>
<proteinExistence type="inferred from homology"/>
<keyword evidence="5" id="KW-0998">Cell outer membrane</keyword>
<protein>
    <submittedName>
        <fullName evidence="9">Starch-binding associating with outer membrane</fullName>
    </submittedName>
</protein>
<keyword evidence="10" id="KW-1185">Reference proteome</keyword>
<dbReference type="AlphaFoldDB" id="A0A285MX28"/>
<gene>
    <name evidence="9" type="ORF">SAMN06265377_3593</name>
</gene>
<dbReference type="PROSITE" id="PS51257">
    <property type="entry name" value="PROKAR_LIPOPROTEIN"/>
    <property type="match status" value="1"/>
</dbReference>
<dbReference type="InterPro" id="IPR033985">
    <property type="entry name" value="SusD-like_N"/>
</dbReference>
<dbReference type="GO" id="GO:0009279">
    <property type="term" value="C:cell outer membrane"/>
    <property type="evidence" value="ECO:0007669"/>
    <property type="project" value="UniProtKB-SubCell"/>
</dbReference>
<reference evidence="10" key="1">
    <citation type="submission" date="2017-09" db="EMBL/GenBank/DDBJ databases">
        <authorList>
            <person name="Varghese N."/>
            <person name="Submissions S."/>
        </authorList>
    </citation>
    <scope>NUCLEOTIDE SEQUENCE [LARGE SCALE GENOMIC DNA]</scope>
    <source>
        <strain evidence="10">DSM 25885</strain>
    </source>
</reference>
<dbReference type="EMBL" id="OBEH01000007">
    <property type="protein sequence ID" value="SNZ01750.1"/>
    <property type="molecule type" value="Genomic_DNA"/>
</dbReference>
<dbReference type="SUPFAM" id="SSF48452">
    <property type="entry name" value="TPR-like"/>
    <property type="match status" value="1"/>
</dbReference>
<dbReference type="RefSeq" id="WP_097047190.1">
    <property type="nucleotide sequence ID" value="NZ_OBEH01000007.1"/>
</dbReference>
<dbReference type="InterPro" id="IPR012944">
    <property type="entry name" value="SusD_RagB_dom"/>
</dbReference>
<sequence>MKTIKIKIIPVLAILSMIVVACNDDFLEKINPNEITTDTFYQTEEDAILAVNSVYAVLQHYDLFKQGYWFIYNGMTDDVGWAGWDGELSNVMFNFSHSPILARSNSIWDALYKGIFRANLVINNVEKMEDFDLKQRILGEAHFLRGWYYLELADSWGGVPIILDEIQVSNEYNFPKSTRQQVYDQVEADFKFAETNLPLKSAYGGSDVGRATSGAASAYLGRSYLYQKKWGEAIMQFEKVIASGEYQLTDNYADNFSAATENNSESLFEVQFSGDGTALWSDDATESAEHNFIPVQYFRWAETGPMFNFLRNALFGPPWAGRGPRRAATFGSRWDDGNYNRIIKFVEFNTNDFRKSDVNLRDMRYSDVLLMYAEALNENGQTPEAITQVDIVIDRVRQESGLANPSDWTDITELKTVEQLTQGDHSGWPLYLTGTDQEGIRNVIKHQRRIEFMYEFKRLKDLIRWGDAEDALVREDDEGNEIQLFQVGKHELFPIPDVEISGNAGLTPADQNPGY</sequence>
<evidence type="ECO:0000259" key="8">
    <source>
        <dbReference type="Pfam" id="PF14322"/>
    </source>
</evidence>
<dbReference type="CDD" id="cd08977">
    <property type="entry name" value="SusD"/>
    <property type="match status" value="1"/>
</dbReference>
<accession>A0A285MX28</accession>
<evidence type="ECO:0000256" key="5">
    <source>
        <dbReference type="ARBA" id="ARBA00023237"/>
    </source>
</evidence>
<dbReference type="Pfam" id="PF07980">
    <property type="entry name" value="SusD_RagB"/>
    <property type="match status" value="1"/>
</dbReference>
<feature type="chain" id="PRO_5013307046" evidence="6">
    <location>
        <begin position="22"/>
        <end position="515"/>
    </location>
</feature>
<evidence type="ECO:0000313" key="10">
    <source>
        <dbReference type="Proteomes" id="UP000219048"/>
    </source>
</evidence>
<feature type="domain" description="RagB/SusD" evidence="7">
    <location>
        <begin position="341"/>
        <end position="515"/>
    </location>
</feature>
<comment type="subcellular location">
    <subcellularLocation>
        <location evidence="1">Cell outer membrane</location>
    </subcellularLocation>
</comment>
<keyword evidence="3 6" id="KW-0732">Signal</keyword>
<organism evidence="9 10">
    <name type="scientific">Flagellimonas pacifica</name>
    <dbReference type="NCBI Taxonomy" id="1247520"/>
    <lineage>
        <taxon>Bacteria</taxon>
        <taxon>Pseudomonadati</taxon>
        <taxon>Bacteroidota</taxon>
        <taxon>Flavobacteriia</taxon>
        <taxon>Flavobacteriales</taxon>
        <taxon>Flavobacteriaceae</taxon>
        <taxon>Flagellimonas</taxon>
    </lineage>
</organism>
<comment type="similarity">
    <text evidence="2">Belongs to the SusD family.</text>
</comment>